<proteinExistence type="predicted"/>
<protein>
    <submittedName>
        <fullName evidence="1">Bacterial condensin subunit MukE</fullName>
    </submittedName>
</protein>
<reference evidence="1 2" key="1">
    <citation type="submission" date="2011-10" db="EMBL/GenBank/DDBJ databases">
        <title>The Improved High-Quality Draft genome of Leptonema illini DSM 21528.</title>
        <authorList>
            <consortium name="US DOE Joint Genome Institute (JGI-PGF)"/>
            <person name="Lucas S."/>
            <person name="Copeland A."/>
            <person name="Lapidus A."/>
            <person name="Glavina del Rio T."/>
            <person name="Dalin E."/>
            <person name="Tice H."/>
            <person name="Bruce D."/>
            <person name="Goodwin L."/>
            <person name="Pitluck S."/>
            <person name="Peters L."/>
            <person name="Mikhailova N."/>
            <person name="Held B."/>
            <person name="Kyrpides N."/>
            <person name="Mavromatis K."/>
            <person name="Ivanova N."/>
            <person name="Markowitz V."/>
            <person name="Cheng J.-F."/>
            <person name="Hugenholtz P."/>
            <person name="Woyke T."/>
            <person name="Wu D."/>
            <person name="Gronow S."/>
            <person name="Wellnitz S."/>
            <person name="Brambilla E.-M."/>
            <person name="Klenk H.-P."/>
            <person name="Eisen J.A."/>
        </authorList>
    </citation>
    <scope>NUCLEOTIDE SEQUENCE [LARGE SCALE GENOMIC DNA]</scope>
    <source>
        <strain evidence="1 2">DSM 21528</strain>
    </source>
</reference>
<dbReference type="STRING" id="183.GCA_002009735_01640"/>
<dbReference type="Proteomes" id="UP000005737">
    <property type="component" value="Unassembled WGS sequence"/>
</dbReference>
<gene>
    <name evidence="1" type="ORF">Lepil_2918</name>
</gene>
<dbReference type="AlphaFoldDB" id="H2CDP8"/>
<name>H2CDP8_9LEPT</name>
<dbReference type="EMBL" id="JH597773">
    <property type="protein sequence ID" value="EHQ07586.1"/>
    <property type="molecule type" value="Genomic_DNA"/>
</dbReference>
<evidence type="ECO:0000313" key="2">
    <source>
        <dbReference type="Proteomes" id="UP000005737"/>
    </source>
</evidence>
<dbReference type="HOGENOM" id="CLU_039149_0_0_12"/>
<evidence type="ECO:0000313" key="1">
    <source>
        <dbReference type="EMBL" id="EHQ07586.1"/>
    </source>
</evidence>
<accession>H2CDP8</accession>
<dbReference type="Gene3D" id="3.90.70.10">
    <property type="entry name" value="Cysteine proteinases"/>
    <property type="match status" value="1"/>
</dbReference>
<sequence>MKFEVVPIRDVDRLVETLKETPWAMNDASARYFRNYIEALRPDLVCVIEFPYVDSVYRDSYYEYFASKHVAYSRDCVRISLFEQEPDLDRLLTDEEYRSEIIKAYLGFFVVRPTKIRNIGRSVLAPRAMKNQNAVVCLARYRALVHGLDVNVDSFPHSAQDSESMSCAETSLWTIMEYFSAKYQEYRPARSSSIRKALNSMSARRMVPSDGLSVAQLSYALNQLGFGSVIYSRKDLEEQEKSLFKKLFHYYIESGIPVIVAATGGSQGHAWVAIGHATDRKNPDDLVAHGLWMDTADLCSDYVVMDDNRPPFSIMAFDHPLSYQGRELASASIDHFIVPLYPKIYLDAYRARKLVFQLFENTGLVGEKPEEPVFLRFFITTARSFKAAFVRNSLPVELKRLVARLEMPKFIWVVEEASRKEYGQGNISGLMLLDATGDASDQSLLFLLRSGRVGIRDRQGRWQAQELGETLIFRLYQNNLKGDWNNWRA</sequence>
<dbReference type="RefSeq" id="WP_002773605.1">
    <property type="nucleotide sequence ID" value="NZ_JH597773.1"/>
</dbReference>
<keyword evidence="2" id="KW-1185">Reference proteome</keyword>
<organism evidence="1 2">
    <name type="scientific">Leptonema illini DSM 21528</name>
    <dbReference type="NCBI Taxonomy" id="929563"/>
    <lineage>
        <taxon>Bacteria</taxon>
        <taxon>Pseudomonadati</taxon>
        <taxon>Spirochaetota</taxon>
        <taxon>Spirochaetia</taxon>
        <taxon>Leptospirales</taxon>
        <taxon>Leptospiraceae</taxon>
        <taxon>Leptonema</taxon>
    </lineage>
</organism>